<dbReference type="AlphaFoldDB" id="A0A819ESK6"/>
<dbReference type="Proteomes" id="UP000663842">
    <property type="component" value="Unassembled WGS sequence"/>
</dbReference>
<evidence type="ECO:0000313" key="5">
    <source>
        <dbReference type="Proteomes" id="UP000663866"/>
    </source>
</evidence>
<gene>
    <name evidence="2" type="ORF">OVN521_LOCUS2099</name>
    <name evidence="3" type="ORF">UXM345_LOCUS8093</name>
</gene>
<evidence type="ECO:0000256" key="1">
    <source>
        <dbReference type="SAM" id="MobiDB-lite"/>
    </source>
</evidence>
<dbReference type="EMBL" id="CAJOBG010000157">
    <property type="protein sequence ID" value="CAF3768525.1"/>
    <property type="molecule type" value="Genomic_DNA"/>
</dbReference>
<feature type="region of interest" description="Disordered" evidence="1">
    <location>
        <begin position="160"/>
        <end position="185"/>
    </location>
</feature>
<feature type="region of interest" description="Disordered" evidence="1">
    <location>
        <begin position="1"/>
        <end position="144"/>
    </location>
</feature>
<evidence type="ECO:0000313" key="2">
    <source>
        <dbReference type="EMBL" id="CAF3768525.1"/>
    </source>
</evidence>
<evidence type="ECO:0000313" key="3">
    <source>
        <dbReference type="EMBL" id="CAF3855808.1"/>
    </source>
</evidence>
<dbReference type="Proteomes" id="UP000663866">
    <property type="component" value="Unassembled WGS sequence"/>
</dbReference>
<comment type="caution">
    <text evidence="3">The sequence shown here is derived from an EMBL/GenBank/DDBJ whole genome shotgun (WGS) entry which is preliminary data.</text>
</comment>
<feature type="compositionally biased region" description="Basic and acidic residues" evidence="1">
    <location>
        <begin position="165"/>
        <end position="174"/>
    </location>
</feature>
<feature type="compositionally biased region" description="Low complexity" evidence="1">
    <location>
        <begin position="77"/>
        <end position="90"/>
    </location>
</feature>
<reference evidence="3" key="1">
    <citation type="submission" date="2021-02" db="EMBL/GenBank/DDBJ databases">
        <authorList>
            <person name="Nowell W R."/>
        </authorList>
    </citation>
    <scope>NUCLEOTIDE SEQUENCE</scope>
</reference>
<dbReference type="EMBL" id="CAJOBF010000696">
    <property type="protein sequence ID" value="CAF3855808.1"/>
    <property type="molecule type" value="Genomic_DNA"/>
</dbReference>
<keyword evidence="5" id="KW-1185">Reference proteome</keyword>
<accession>A0A819ESK6</accession>
<organism evidence="3 4">
    <name type="scientific">Rotaria magnacalcarata</name>
    <dbReference type="NCBI Taxonomy" id="392030"/>
    <lineage>
        <taxon>Eukaryota</taxon>
        <taxon>Metazoa</taxon>
        <taxon>Spiralia</taxon>
        <taxon>Gnathifera</taxon>
        <taxon>Rotifera</taxon>
        <taxon>Eurotatoria</taxon>
        <taxon>Bdelloidea</taxon>
        <taxon>Philodinida</taxon>
        <taxon>Philodinidae</taxon>
        <taxon>Rotaria</taxon>
    </lineage>
</organism>
<feature type="compositionally biased region" description="Polar residues" evidence="1">
    <location>
        <begin position="7"/>
        <end position="25"/>
    </location>
</feature>
<proteinExistence type="predicted"/>
<feature type="compositionally biased region" description="Polar residues" evidence="1">
    <location>
        <begin position="175"/>
        <end position="185"/>
    </location>
</feature>
<sequence length="202" mass="22558">MTIPSEIIQTKQHTRISQPLTSSGQTKKHKTMGEKRKTRLANNERTAKKEKKTVDTLIPTATNDEIEESSSVQSNGSTTDSTSQQPSTTQENTNPEDLEESEAIAPIDGVEFENEENGETKPSTNGDADDDDNDNKLTNESVPSTKSWWSSLIRLFHFRNNTNENKPEVNESTDHPSSPYMNGSYLSNVKCRRSLHDESLVS</sequence>
<feature type="compositionally biased region" description="Polar residues" evidence="1">
    <location>
        <begin position="59"/>
        <end position="76"/>
    </location>
</feature>
<protein>
    <submittedName>
        <fullName evidence="3">Uncharacterized protein</fullName>
    </submittedName>
</protein>
<name>A0A819ESK6_9BILA</name>
<evidence type="ECO:0000313" key="4">
    <source>
        <dbReference type="Proteomes" id="UP000663842"/>
    </source>
</evidence>